<proteinExistence type="predicted"/>
<dbReference type="AlphaFoldDB" id="A0A4Q7MRK7"/>
<name>A0A4Q7MRK7_9BACT</name>
<dbReference type="OrthoDB" id="1521565at2"/>
<sequence length="269" mass="30603">MKFIYSVQFTSVFKKERRGIVLAFLLLAIMSVSCKKNKFEDFPAVCQVFNAIDNNVHLYTNLSLSRPIIFNSARELKNKDSVLKNTMLIMHEFPQTLQLFTTTDTLPENGPVLNTVLDVKEREIYSLFVYGQKSAVSHTLVHEMIPHSNFQDSSCNIRFANFSSTAVISINLKGEPPGSFIQSLAAKTLSAFTPLLFNLTTDKSYDFEIRDHATGDLITTYNMSSDKNKLEFSRHWLWGPTTLVLTGHPGEPSPNHQRISPMFHQVYRD</sequence>
<evidence type="ECO:0000313" key="2">
    <source>
        <dbReference type="Proteomes" id="UP000293874"/>
    </source>
</evidence>
<reference evidence="1 2" key="1">
    <citation type="submission" date="2019-02" db="EMBL/GenBank/DDBJ databases">
        <title>Genomic Encyclopedia of Type Strains, Phase IV (KMG-IV): sequencing the most valuable type-strain genomes for metagenomic binning, comparative biology and taxonomic classification.</title>
        <authorList>
            <person name="Goeker M."/>
        </authorList>
    </citation>
    <scope>NUCLEOTIDE SEQUENCE [LARGE SCALE GENOMIC DNA]</scope>
    <source>
        <strain evidence="1 2">DSM 18116</strain>
    </source>
</reference>
<evidence type="ECO:0008006" key="3">
    <source>
        <dbReference type="Google" id="ProtNLM"/>
    </source>
</evidence>
<comment type="caution">
    <text evidence="1">The sequence shown here is derived from an EMBL/GenBank/DDBJ whole genome shotgun (WGS) entry which is preliminary data.</text>
</comment>
<accession>A0A4Q7MRK7</accession>
<keyword evidence="2" id="KW-1185">Reference proteome</keyword>
<dbReference type="PROSITE" id="PS51257">
    <property type="entry name" value="PROKAR_LIPOPROTEIN"/>
    <property type="match status" value="1"/>
</dbReference>
<dbReference type="RefSeq" id="WP_130541595.1">
    <property type="nucleotide sequence ID" value="NZ_CP042431.1"/>
</dbReference>
<protein>
    <recommendedName>
        <fullName evidence="3">DUF4397 domain-containing protein</fullName>
    </recommendedName>
</protein>
<evidence type="ECO:0000313" key="1">
    <source>
        <dbReference type="EMBL" id="RZS71058.1"/>
    </source>
</evidence>
<dbReference type="EMBL" id="SGXA01000002">
    <property type="protein sequence ID" value="RZS71058.1"/>
    <property type="molecule type" value="Genomic_DNA"/>
</dbReference>
<organism evidence="1 2">
    <name type="scientific">Pseudobacter ginsenosidimutans</name>
    <dbReference type="NCBI Taxonomy" id="661488"/>
    <lineage>
        <taxon>Bacteria</taxon>
        <taxon>Pseudomonadati</taxon>
        <taxon>Bacteroidota</taxon>
        <taxon>Chitinophagia</taxon>
        <taxon>Chitinophagales</taxon>
        <taxon>Chitinophagaceae</taxon>
        <taxon>Pseudobacter</taxon>
    </lineage>
</organism>
<dbReference type="Proteomes" id="UP000293874">
    <property type="component" value="Unassembled WGS sequence"/>
</dbReference>
<gene>
    <name evidence="1" type="ORF">EV199_2959</name>
</gene>